<protein>
    <submittedName>
        <fullName evidence="8">Type IV secretion system DNA-binding domain-containing protein</fullName>
    </submittedName>
</protein>
<dbReference type="GO" id="GO:0003677">
    <property type="term" value="F:DNA binding"/>
    <property type="evidence" value="ECO:0007669"/>
    <property type="project" value="UniProtKB-KW"/>
</dbReference>
<evidence type="ECO:0000256" key="6">
    <source>
        <dbReference type="SAM" id="MobiDB-lite"/>
    </source>
</evidence>
<dbReference type="Pfam" id="PF10412">
    <property type="entry name" value="TrwB_AAD_bind"/>
    <property type="match status" value="1"/>
</dbReference>
<feature type="compositionally biased region" description="Pro residues" evidence="6">
    <location>
        <begin position="656"/>
        <end position="665"/>
    </location>
</feature>
<proteinExistence type="predicted"/>
<evidence type="ECO:0000256" key="3">
    <source>
        <dbReference type="ARBA" id="ARBA00022692"/>
    </source>
</evidence>
<gene>
    <name evidence="8" type="ORF">ACFYG5_02075</name>
</gene>
<organism evidence="8">
    <name type="scientific">Rhodanobacter sp. FW102-FHT14D07</name>
    <dbReference type="NCBI Taxonomy" id="3351462"/>
    <lineage>
        <taxon>Bacteria</taxon>
        <taxon>Pseudomonadati</taxon>
        <taxon>Pseudomonadota</taxon>
        <taxon>Gammaproteobacteria</taxon>
        <taxon>Lysobacterales</taxon>
        <taxon>Rhodanobacteraceae</taxon>
        <taxon>Rhodanobacter</taxon>
    </lineage>
</organism>
<dbReference type="InterPro" id="IPR019476">
    <property type="entry name" value="T4SS_TraD_DNA-bd"/>
</dbReference>
<evidence type="ECO:0000256" key="2">
    <source>
        <dbReference type="ARBA" id="ARBA00022475"/>
    </source>
</evidence>
<dbReference type="AlphaFoldDB" id="A0AB74UUN1"/>
<accession>A0AB74UUN1</accession>
<reference evidence="8" key="1">
    <citation type="submission" date="2024-10" db="EMBL/GenBank/DDBJ databases">
        <authorList>
            <person name="Lesea H.P."/>
            <person name="Kuehl J.V."/>
            <person name="Chandonia J.-M."/>
        </authorList>
    </citation>
    <scope>NUCLEOTIDE SEQUENCE</scope>
    <source>
        <strain evidence="8">FW102-FHT14D07</strain>
    </source>
</reference>
<feature type="region of interest" description="Disordered" evidence="6">
    <location>
        <begin position="568"/>
        <end position="612"/>
    </location>
</feature>
<feature type="compositionally biased region" description="Basic residues" evidence="6">
    <location>
        <begin position="571"/>
        <end position="581"/>
    </location>
</feature>
<dbReference type="InterPro" id="IPR051539">
    <property type="entry name" value="T4SS-coupling_protein"/>
</dbReference>
<keyword evidence="5" id="KW-0472">Membrane</keyword>
<sequence length="665" mass="70976">MSEKVLNLFLQSEPAGLEPSRWVRRVDHALGAGLGVGAMVYTGLSAAIWHTLPHPAAGGYVPQLLDYPGIVLHMLSAGWLNPHALVDNPAAPDLSLVHRCFAPALAAATAIGGWVLKAGLQPTRRMRHLAGPQLLRGREAVQAAKQACKHEAKGEPFLQLGPLALDKRRATRGILLYGSPGSGKTVVLIPAIQQLINAGHRAFVYDVKGDFTSYFLGGSVGLICPWDRRSLVWDIGQDCRTPSDAQVFAAALIKEDEGNGRFWSIAARQLLEGVLRSLQNDHGTNWGWKSLADRLAVDAKAMAERMAADFPKALALVADPASSATSSVLATLSSYTKLVDDLALAWGDGQDPGTGDMRASISLREWSADGYAGEIRQLIFQAGPDRSMTTALASAMLNLLTPRLLSAALPDNEDGRTIAVVIDELPSVGKIDFAGLIERGRSKGVVFIASVQSLDQVKQVWGEETMRSLGSMIGTHLVFRVQPSLSRDAISEQFGKARWSIANVSTSGGGSATNTNVSVHEEQRPVIAPHELTDRLGPQRGKRFPLGWGIRAIVAGLGPDLLELDFDGTSPKKRRKPHRPAKWTQNVAGKAKAGGATPDPEQPQPSPSPSLALAEAWARAALEAQTAHPLSDFAASIREEGEASPLAGVEAGLQLPPLPMQMPGR</sequence>
<evidence type="ECO:0000256" key="5">
    <source>
        <dbReference type="ARBA" id="ARBA00023136"/>
    </source>
</evidence>
<evidence type="ECO:0000256" key="4">
    <source>
        <dbReference type="ARBA" id="ARBA00022989"/>
    </source>
</evidence>
<dbReference type="SUPFAM" id="SSF52540">
    <property type="entry name" value="P-loop containing nucleoside triphosphate hydrolases"/>
    <property type="match status" value="1"/>
</dbReference>
<evidence type="ECO:0000313" key="8">
    <source>
        <dbReference type="EMBL" id="XIA18954.1"/>
    </source>
</evidence>
<dbReference type="PANTHER" id="PTHR37937:SF1">
    <property type="entry name" value="CONJUGATIVE TRANSFER: DNA TRANSPORT"/>
    <property type="match status" value="1"/>
</dbReference>
<feature type="region of interest" description="Disordered" evidence="6">
    <location>
        <begin position="645"/>
        <end position="665"/>
    </location>
</feature>
<dbReference type="Gene3D" id="3.40.50.300">
    <property type="entry name" value="P-loop containing nucleotide triphosphate hydrolases"/>
    <property type="match status" value="2"/>
</dbReference>
<dbReference type="GO" id="GO:0005886">
    <property type="term" value="C:plasma membrane"/>
    <property type="evidence" value="ECO:0007669"/>
    <property type="project" value="UniProtKB-SubCell"/>
</dbReference>
<keyword evidence="8" id="KW-0238">DNA-binding</keyword>
<keyword evidence="3" id="KW-0812">Transmembrane</keyword>
<dbReference type="CDD" id="cd01127">
    <property type="entry name" value="TrwB_TraG_TraD_VirD4"/>
    <property type="match status" value="2"/>
</dbReference>
<comment type="subcellular location">
    <subcellularLocation>
        <location evidence="1">Cell membrane</location>
        <topology evidence="1">Multi-pass membrane protein</topology>
    </subcellularLocation>
</comment>
<dbReference type="InterPro" id="IPR027417">
    <property type="entry name" value="P-loop_NTPase"/>
</dbReference>
<evidence type="ECO:0000256" key="1">
    <source>
        <dbReference type="ARBA" id="ARBA00004651"/>
    </source>
</evidence>
<dbReference type="PANTHER" id="PTHR37937">
    <property type="entry name" value="CONJUGATIVE TRANSFER: DNA TRANSPORT"/>
    <property type="match status" value="1"/>
</dbReference>
<evidence type="ECO:0000259" key="7">
    <source>
        <dbReference type="Pfam" id="PF10412"/>
    </source>
</evidence>
<name>A0AB74UUN1_9GAMM</name>
<dbReference type="EMBL" id="CP170721">
    <property type="protein sequence ID" value="XIA18954.1"/>
    <property type="molecule type" value="Genomic_DNA"/>
</dbReference>
<dbReference type="RefSeq" id="WP_395119858.1">
    <property type="nucleotide sequence ID" value="NZ_CP170721.1"/>
</dbReference>
<feature type="domain" description="Type IV secretion system coupling protein TraD DNA-binding" evidence="7">
    <location>
        <begin position="159"/>
        <end position="533"/>
    </location>
</feature>
<keyword evidence="2" id="KW-1003">Cell membrane</keyword>
<keyword evidence="4" id="KW-1133">Transmembrane helix</keyword>